<dbReference type="EMBL" id="CAJVPM010010856">
    <property type="protein sequence ID" value="CAG8576920.1"/>
    <property type="molecule type" value="Genomic_DNA"/>
</dbReference>
<organism evidence="1 2">
    <name type="scientific">Scutellospora calospora</name>
    <dbReference type="NCBI Taxonomy" id="85575"/>
    <lineage>
        <taxon>Eukaryota</taxon>
        <taxon>Fungi</taxon>
        <taxon>Fungi incertae sedis</taxon>
        <taxon>Mucoromycota</taxon>
        <taxon>Glomeromycotina</taxon>
        <taxon>Glomeromycetes</taxon>
        <taxon>Diversisporales</taxon>
        <taxon>Gigasporaceae</taxon>
        <taxon>Scutellospora</taxon>
    </lineage>
</organism>
<sequence>ETTARAHLKIQLNSVKKRLENLDIEPLINARKFLKKALQEAETELEIAGAIKAFELRYIDVFSPKETFRVAELEGLIPNAEIVYDILSKHPYQFYAYGSRVKGTTHRTSDLDLCYQEDIPDSLVFEIKDEFTESNLPFIVELVN</sequence>
<proteinExistence type="predicted"/>
<accession>A0ACA9MA66</accession>
<comment type="caution">
    <text evidence="1">The sequence shown here is derived from an EMBL/GenBank/DDBJ whole genome shotgun (WGS) entry which is preliminary data.</text>
</comment>
<evidence type="ECO:0000313" key="2">
    <source>
        <dbReference type="Proteomes" id="UP000789860"/>
    </source>
</evidence>
<evidence type="ECO:0000313" key="1">
    <source>
        <dbReference type="EMBL" id="CAG8576920.1"/>
    </source>
</evidence>
<feature type="non-terminal residue" evidence="1">
    <location>
        <position position="1"/>
    </location>
</feature>
<dbReference type="Proteomes" id="UP000789860">
    <property type="component" value="Unassembled WGS sequence"/>
</dbReference>
<reference evidence="1" key="1">
    <citation type="submission" date="2021-06" db="EMBL/GenBank/DDBJ databases">
        <authorList>
            <person name="Kallberg Y."/>
            <person name="Tangrot J."/>
            <person name="Rosling A."/>
        </authorList>
    </citation>
    <scope>NUCLEOTIDE SEQUENCE</scope>
    <source>
        <strain evidence="1">AU212A</strain>
    </source>
</reference>
<protein>
    <submittedName>
        <fullName evidence="1">3639_t:CDS:1</fullName>
    </submittedName>
</protein>
<gene>
    <name evidence="1" type="ORF">SCALOS_LOCUS6057</name>
</gene>
<keyword evidence="2" id="KW-1185">Reference proteome</keyword>
<name>A0ACA9MA66_9GLOM</name>